<dbReference type="GO" id="GO:0005975">
    <property type="term" value="P:carbohydrate metabolic process"/>
    <property type="evidence" value="ECO:0007669"/>
    <property type="project" value="InterPro"/>
</dbReference>
<proteinExistence type="predicted"/>
<dbReference type="GO" id="GO:0003700">
    <property type="term" value="F:DNA-binding transcription factor activity"/>
    <property type="evidence" value="ECO:0007669"/>
    <property type="project" value="InterPro"/>
</dbReference>
<organism evidence="3 4">
    <name type="scientific">Capsulimonas corticalis</name>
    <dbReference type="NCBI Taxonomy" id="2219043"/>
    <lineage>
        <taxon>Bacteria</taxon>
        <taxon>Bacillati</taxon>
        <taxon>Armatimonadota</taxon>
        <taxon>Armatimonadia</taxon>
        <taxon>Capsulimonadales</taxon>
        <taxon>Capsulimonadaceae</taxon>
        <taxon>Capsulimonas</taxon>
    </lineage>
</organism>
<name>A0A402D0U5_9BACT</name>
<dbReference type="PANTHER" id="PTHR47791">
    <property type="entry name" value="MEIOTICALLY UP-REGULATED GENE 191 PROTEIN"/>
    <property type="match status" value="1"/>
</dbReference>
<dbReference type="InterPro" id="IPR053169">
    <property type="entry name" value="MUG_Protein"/>
</dbReference>
<evidence type="ECO:0000313" key="4">
    <source>
        <dbReference type="Proteomes" id="UP000287394"/>
    </source>
</evidence>
<dbReference type="Proteomes" id="UP000287394">
    <property type="component" value="Chromosome"/>
</dbReference>
<dbReference type="SUPFAM" id="SSF50370">
    <property type="entry name" value="Ricin B-like lectins"/>
    <property type="match status" value="1"/>
</dbReference>
<dbReference type="Pfam" id="PF03663">
    <property type="entry name" value="Glyco_hydro_76"/>
    <property type="match status" value="1"/>
</dbReference>
<dbReference type="SUPFAM" id="SSF48208">
    <property type="entry name" value="Six-hairpin glycosidases"/>
    <property type="match status" value="1"/>
</dbReference>
<dbReference type="KEGG" id="ccot:CCAX7_55970"/>
<evidence type="ECO:0000313" key="3">
    <source>
        <dbReference type="EMBL" id="BDI33546.1"/>
    </source>
</evidence>
<dbReference type="OrthoDB" id="6387072at2"/>
<dbReference type="GO" id="GO:0003677">
    <property type="term" value="F:DNA binding"/>
    <property type="evidence" value="ECO:0007669"/>
    <property type="project" value="InterPro"/>
</dbReference>
<dbReference type="CDD" id="cd00161">
    <property type="entry name" value="beta-trefoil_Ricin-like"/>
    <property type="match status" value="1"/>
</dbReference>
<dbReference type="InterPro" id="IPR005198">
    <property type="entry name" value="Glyco_hydro_76"/>
</dbReference>
<reference evidence="3 4" key="1">
    <citation type="journal article" date="2019" name="Int. J. Syst. Evol. Microbiol.">
        <title>Capsulimonas corticalis gen. nov., sp. nov., an aerobic capsulated bacterium, of a novel bacterial order, Capsulimonadales ord. nov., of the class Armatimonadia of the phylum Armatimonadetes.</title>
        <authorList>
            <person name="Li J."/>
            <person name="Kudo C."/>
            <person name="Tonouchi A."/>
        </authorList>
    </citation>
    <scope>NUCLEOTIDE SEQUENCE [LARGE SCALE GENOMIC DNA]</scope>
    <source>
        <strain evidence="3 4">AX-7</strain>
    </source>
</reference>
<dbReference type="Pfam" id="PF14200">
    <property type="entry name" value="RicinB_lectin_2"/>
    <property type="match status" value="1"/>
</dbReference>
<keyword evidence="1" id="KW-0217">Developmental protein</keyword>
<dbReference type="InterPro" id="IPR000772">
    <property type="entry name" value="Ricin_B_lectin"/>
</dbReference>
<dbReference type="PANTHER" id="PTHR47791:SF3">
    <property type="entry name" value="MEIOTICALLY UP-REGULATED GENE 191 PROTEIN"/>
    <property type="match status" value="1"/>
</dbReference>
<dbReference type="InterPro" id="IPR008928">
    <property type="entry name" value="6-hairpin_glycosidase_sf"/>
</dbReference>
<dbReference type="Gene3D" id="2.80.10.50">
    <property type="match status" value="1"/>
</dbReference>
<dbReference type="InterPro" id="IPR001827">
    <property type="entry name" value="Homeobox_Antennapedia_CS"/>
</dbReference>
<evidence type="ECO:0000259" key="2">
    <source>
        <dbReference type="Pfam" id="PF14200"/>
    </source>
</evidence>
<dbReference type="PROSITE" id="PS50231">
    <property type="entry name" value="RICIN_B_LECTIN"/>
    <property type="match status" value="1"/>
</dbReference>
<dbReference type="PROSITE" id="PS00032">
    <property type="entry name" value="ANTENNAPEDIA"/>
    <property type="match status" value="1"/>
</dbReference>
<dbReference type="EMBL" id="AP025739">
    <property type="protein sequence ID" value="BDI33546.1"/>
    <property type="molecule type" value="Genomic_DNA"/>
</dbReference>
<dbReference type="InterPro" id="IPR035992">
    <property type="entry name" value="Ricin_B-like_lectins"/>
</dbReference>
<dbReference type="Gene3D" id="1.50.10.20">
    <property type="match status" value="1"/>
</dbReference>
<protein>
    <recommendedName>
        <fullName evidence="2">Ricin B lectin domain-containing protein</fullName>
    </recommendedName>
</protein>
<feature type="domain" description="Ricin B lectin" evidence="2">
    <location>
        <begin position="365"/>
        <end position="439"/>
    </location>
</feature>
<gene>
    <name evidence="3" type="ORF">CCAX7_55970</name>
</gene>
<accession>A0A402D0U5</accession>
<keyword evidence="4" id="KW-1185">Reference proteome</keyword>
<dbReference type="AlphaFoldDB" id="A0A402D0U5"/>
<sequence>MSMRTRTIAGPLKGLAATLLAAAALLSAPAVHAQNAANADAAFNSFLSAYLVRSGGQTYFVDGLNKRDKAFFWGQCYMITMVEDAYDRSPTPANKQLIIDLENSQINQDTTSWSWDGWNDDVEWGIIAAIRAYKLTGNTTYRDVAANNWNMVWNRAWDGALGGGVWENQDKFSKCALSNDPLIITGCMLYQATGDATYLNKCTQQIYPWMRSHVFNTSTGQVNEGVDNTGALQPSQNVYNSGAFILAANALYKATGNQQYYNDAKLAADFIVNSTPTLYHNGTDGSWADQFVRGLSRFARENNLWGTYSGWLNNQAAAAWNHRRTDLNLTDNNWLQNTPGGETYAMNALSAVVVQLVTQINPLTGSHVVVNKLSNKAMENGGSLANNAGIIQWGKGGQPWQTWEFTQNSDTSWNIVNAYSTQGLDTGGSTTNGTQLIQWPADSSNNNQRWWVDGQSDGSFKIWSKANSKSLDNSSSTADGYKIVLWDWNGGNQQRWLLR</sequence>
<evidence type="ECO:0000256" key="1">
    <source>
        <dbReference type="ARBA" id="ARBA00022473"/>
    </source>
</evidence>